<feature type="chain" id="PRO_5037713187" description="PEP-CTERM protein-sorting domain-containing protein" evidence="1">
    <location>
        <begin position="26"/>
        <end position="167"/>
    </location>
</feature>
<dbReference type="NCBIfam" id="TIGR02595">
    <property type="entry name" value="PEP_CTERM"/>
    <property type="match status" value="1"/>
</dbReference>
<dbReference type="EMBL" id="BMXI01000003">
    <property type="protein sequence ID" value="GHC47090.1"/>
    <property type="molecule type" value="Genomic_DNA"/>
</dbReference>
<accession>A0A918THJ2</accession>
<organism evidence="2 3">
    <name type="scientific">Roseibacillus persicicus</name>
    <dbReference type="NCBI Taxonomy" id="454148"/>
    <lineage>
        <taxon>Bacteria</taxon>
        <taxon>Pseudomonadati</taxon>
        <taxon>Verrucomicrobiota</taxon>
        <taxon>Verrucomicrobiia</taxon>
        <taxon>Verrucomicrobiales</taxon>
        <taxon>Verrucomicrobiaceae</taxon>
        <taxon>Roseibacillus</taxon>
    </lineage>
</organism>
<comment type="caution">
    <text evidence="2">The sequence shown here is derived from an EMBL/GenBank/DDBJ whole genome shotgun (WGS) entry which is preliminary data.</text>
</comment>
<name>A0A918THJ2_9BACT</name>
<evidence type="ECO:0000256" key="1">
    <source>
        <dbReference type="SAM" id="SignalP"/>
    </source>
</evidence>
<reference evidence="2" key="2">
    <citation type="submission" date="2020-09" db="EMBL/GenBank/DDBJ databases">
        <authorList>
            <person name="Sun Q."/>
            <person name="Kim S."/>
        </authorList>
    </citation>
    <scope>NUCLEOTIDE SEQUENCE</scope>
    <source>
        <strain evidence="2">KCTC 12988</strain>
    </source>
</reference>
<reference evidence="2" key="1">
    <citation type="journal article" date="2014" name="Int. J. Syst. Evol. Microbiol.">
        <title>Complete genome sequence of Corynebacterium casei LMG S-19264T (=DSM 44701T), isolated from a smear-ripened cheese.</title>
        <authorList>
            <consortium name="US DOE Joint Genome Institute (JGI-PGF)"/>
            <person name="Walter F."/>
            <person name="Albersmeier A."/>
            <person name="Kalinowski J."/>
            <person name="Ruckert C."/>
        </authorList>
    </citation>
    <scope>NUCLEOTIDE SEQUENCE</scope>
    <source>
        <strain evidence="2">KCTC 12988</strain>
    </source>
</reference>
<evidence type="ECO:0000313" key="3">
    <source>
        <dbReference type="Proteomes" id="UP000644507"/>
    </source>
</evidence>
<keyword evidence="1" id="KW-0732">Signal</keyword>
<sequence length="167" mass="17877">MKRTPTRPLRIALLATLLAVPHSFATTIIADLFYTDQGDGTYLYELTITNNCPEDLFTFDFVDAPTDDSLLGPSLTIRPGFDGDYDASAPALGFFGDTEVFAAGQSYDGFSFVSSAAPGTAFTLFEGLTDTDFATGSVNQVAIPEPTAALLSILSLGLFGLRRRRQA</sequence>
<protein>
    <recommendedName>
        <fullName evidence="4">PEP-CTERM protein-sorting domain-containing protein</fullName>
    </recommendedName>
</protein>
<dbReference type="InterPro" id="IPR013424">
    <property type="entry name" value="Ice-binding_C"/>
</dbReference>
<dbReference type="Proteomes" id="UP000644507">
    <property type="component" value="Unassembled WGS sequence"/>
</dbReference>
<gene>
    <name evidence="2" type="ORF">GCM10007100_11040</name>
</gene>
<proteinExistence type="predicted"/>
<keyword evidence="3" id="KW-1185">Reference proteome</keyword>
<evidence type="ECO:0000313" key="2">
    <source>
        <dbReference type="EMBL" id="GHC47090.1"/>
    </source>
</evidence>
<dbReference type="AlphaFoldDB" id="A0A918THJ2"/>
<evidence type="ECO:0008006" key="4">
    <source>
        <dbReference type="Google" id="ProtNLM"/>
    </source>
</evidence>
<dbReference type="RefSeq" id="WP_189568104.1">
    <property type="nucleotide sequence ID" value="NZ_BMXI01000003.1"/>
</dbReference>
<feature type="signal peptide" evidence="1">
    <location>
        <begin position="1"/>
        <end position="25"/>
    </location>
</feature>